<accession>A0A1K2EZ46</accession>
<sequence length="52" mass="5794">MGGVATSGVTVEPLPHDTFSAVLTSTDGRRWERLRHSHPDGVWSDSWEPYRG</sequence>
<evidence type="ECO:0000313" key="2">
    <source>
        <dbReference type="Proteomes" id="UP000181909"/>
    </source>
</evidence>
<organism evidence="1 2">
    <name type="scientific">Streptomyces atratus</name>
    <dbReference type="NCBI Taxonomy" id="1893"/>
    <lineage>
        <taxon>Bacteria</taxon>
        <taxon>Bacillati</taxon>
        <taxon>Actinomycetota</taxon>
        <taxon>Actinomycetes</taxon>
        <taxon>Kitasatosporales</taxon>
        <taxon>Streptomycetaceae</taxon>
        <taxon>Streptomyces</taxon>
    </lineage>
</organism>
<evidence type="ECO:0000313" key="1">
    <source>
        <dbReference type="EMBL" id="SFY40482.1"/>
    </source>
</evidence>
<name>A0A1K2EZ46_STRAR</name>
<protein>
    <submittedName>
        <fullName evidence="1">Uncharacterized protein</fullName>
    </submittedName>
</protein>
<proteinExistence type="predicted"/>
<reference evidence="1 2" key="1">
    <citation type="submission" date="2016-11" db="EMBL/GenBank/DDBJ databases">
        <authorList>
            <person name="Jaros S."/>
            <person name="Januszkiewicz K."/>
            <person name="Wedrychowicz H."/>
        </authorList>
    </citation>
    <scope>NUCLEOTIDE SEQUENCE [LARGE SCALE GENOMIC DNA]</scope>
    <source>
        <strain evidence="1 2">OK807</strain>
    </source>
</reference>
<dbReference type="AlphaFoldDB" id="A0A1K2EZ46"/>
<dbReference type="EMBL" id="FPJO01000025">
    <property type="protein sequence ID" value="SFY40482.1"/>
    <property type="molecule type" value="Genomic_DNA"/>
</dbReference>
<gene>
    <name evidence="1" type="ORF">SAMN02787144_102550</name>
</gene>
<dbReference type="Proteomes" id="UP000181909">
    <property type="component" value="Unassembled WGS sequence"/>
</dbReference>